<reference evidence="6 7" key="1">
    <citation type="submission" date="2016-08" db="EMBL/GenBank/DDBJ databases">
        <title>Complete genome sequence of Spiroplasma helicoides TABS-2 (DSM 22551).</title>
        <authorList>
            <person name="Shen W.-Y."/>
            <person name="Lo W.-S."/>
            <person name="Lai Y.-C."/>
            <person name="Kuo C.-H."/>
        </authorList>
    </citation>
    <scope>NUCLEOTIDE SEQUENCE [LARGE SCALE GENOMIC DNA]</scope>
    <source>
        <strain evidence="6 7">TABS-2</strain>
    </source>
</reference>
<evidence type="ECO:0000313" key="7">
    <source>
        <dbReference type="Proteomes" id="UP000094378"/>
    </source>
</evidence>
<evidence type="ECO:0000259" key="5">
    <source>
        <dbReference type="Pfam" id="PF01182"/>
    </source>
</evidence>
<feature type="active site" description="For ring-opening step" evidence="4">
    <location>
        <position position="135"/>
    </location>
</feature>
<dbReference type="PANTHER" id="PTHR11280:SF5">
    <property type="entry name" value="GLUCOSAMINE-6-PHOSPHATE ISOMERASE"/>
    <property type="match status" value="1"/>
</dbReference>
<organism evidence="6 7">
    <name type="scientific">Spiroplasma helicoides</name>
    <dbReference type="NCBI Taxonomy" id="216938"/>
    <lineage>
        <taxon>Bacteria</taxon>
        <taxon>Bacillati</taxon>
        <taxon>Mycoplasmatota</taxon>
        <taxon>Mollicutes</taxon>
        <taxon>Entomoplasmatales</taxon>
        <taxon>Spiroplasmataceae</taxon>
        <taxon>Spiroplasma</taxon>
    </lineage>
</organism>
<feature type="domain" description="Glucosamine/galactosamine-6-phosphate isomerase" evidence="5">
    <location>
        <begin position="22"/>
        <end position="225"/>
    </location>
</feature>
<dbReference type="STRING" id="216938.SHELI_v1c01580"/>
<evidence type="ECO:0000256" key="4">
    <source>
        <dbReference type="HAMAP-Rule" id="MF_01241"/>
    </source>
</evidence>
<comment type="caution">
    <text evidence="4">Lacks conserved residue(s) required for the propagation of feature annotation.</text>
</comment>
<gene>
    <name evidence="4 6" type="primary">nagB</name>
    <name evidence="6" type="ORF">SHELI_v1c01580</name>
</gene>
<feature type="active site" description="Proton acceptor; for ring-opening step" evidence="4">
    <location>
        <position position="137"/>
    </location>
</feature>
<dbReference type="Proteomes" id="UP000094378">
    <property type="component" value="Chromosome"/>
</dbReference>
<dbReference type="KEGG" id="shj:SHELI_v1c01580"/>
<comment type="catalytic activity">
    <reaction evidence="1 4">
        <text>alpha-D-glucosamine 6-phosphate + H2O = beta-D-fructose 6-phosphate + NH4(+)</text>
        <dbReference type="Rhea" id="RHEA:12172"/>
        <dbReference type="ChEBI" id="CHEBI:15377"/>
        <dbReference type="ChEBI" id="CHEBI:28938"/>
        <dbReference type="ChEBI" id="CHEBI:57634"/>
        <dbReference type="ChEBI" id="CHEBI:75989"/>
        <dbReference type="EC" id="3.5.99.6"/>
    </reaction>
</comment>
<dbReference type="AlphaFoldDB" id="A0A1B3SJK0"/>
<dbReference type="PROSITE" id="PS01161">
    <property type="entry name" value="GLC_GALNAC_ISOMERASE"/>
    <property type="match status" value="1"/>
</dbReference>
<accession>A0A1B3SJK0</accession>
<comment type="pathway">
    <text evidence="4">Amino-sugar metabolism; N-acetylneuraminate degradation; D-fructose 6-phosphate from N-acetylneuraminate: step 5/5.</text>
</comment>
<dbReference type="GO" id="GO:0006043">
    <property type="term" value="P:glucosamine catabolic process"/>
    <property type="evidence" value="ECO:0007669"/>
    <property type="project" value="TreeGrafter"/>
</dbReference>
<dbReference type="SUPFAM" id="SSF100950">
    <property type="entry name" value="NagB/RpiA/CoA transferase-like"/>
    <property type="match status" value="1"/>
</dbReference>
<comment type="similarity">
    <text evidence="4">Belongs to the glucosamine/galactosamine-6-phosphate isomerase family. NagB subfamily.</text>
</comment>
<dbReference type="NCBIfam" id="TIGR00502">
    <property type="entry name" value="nagB"/>
    <property type="match status" value="1"/>
</dbReference>
<dbReference type="InterPro" id="IPR006148">
    <property type="entry name" value="Glc/Gal-6P_isomerase"/>
</dbReference>
<name>A0A1B3SJK0_9MOLU</name>
<dbReference type="FunFam" id="3.40.50.1360:FF:000003">
    <property type="entry name" value="Glucosamine-6-phosphate deaminase"/>
    <property type="match status" value="1"/>
</dbReference>
<comment type="function">
    <text evidence="4">Catalyzes the reversible isomerization-deamination of glucosamine 6-phosphate (GlcN6P) to form fructose 6-phosphate (Fru6P) and ammonium ion.</text>
</comment>
<proteinExistence type="inferred from homology"/>
<evidence type="ECO:0000256" key="1">
    <source>
        <dbReference type="ARBA" id="ARBA00000644"/>
    </source>
</evidence>
<dbReference type="GO" id="GO:0019262">
    <property type="term" value="P:N-acetylneuraminate catabolic process"/>
    <property type="evidence" value="ECO:0007669"/>
    <property type="project" value="UniProtKB-UniRule"/>
</dbReference>
<evidence type="ECO:0000256" key="3">
    <source>
        <dbReference type="ARBA" id="ARBA00023277"/>
    </source>
</evidence>
<dbReference type="InterPro" id="IPR037171">
    <property type="entry name" value="NagB/RpiA_transferase-like"/>
</dbReference>
<sequence length="246" mass="27312">MKLVIVKDYNELGKITGDFILEKVKQNPNVILGLATGSSPITTYEYIIEKTKENNIDWSGVKTFNLDEYVGLTPDHEQSYRYFMEKQLFEHINIKKENTHVPNGLWKTNEEAAQYDEEIKKAGGIDLQLLGIGQNGHIGFNEPGASFDSITSIVDLTKTTIEANSRFFEKVSDVPTKAVSMGLKSIMNSKEIILIASGANKTEAIKHLIKGEIGTEWPCTVLQNHPNVTVIVDQEAAKEAISAANK</sequence>
<dbReference type="GO" id="GO:0042802">
    <property type="term" value="F:identical protein binding"/>
    <property type="evidence" value="ECO:0007669"/>
    <property type="project" value="TreeGrafter"/>
</dbReference>
<feature type="active site" description="For ring-opening step" evidence="4">
    <location>
        <position position="142"/>
    </location>
</feature>
<dbReference type="InterPro" id="IPR004547">
    <property type="entry name" value="Glucosamine6P_isomerase"/>
</dbReference>
<dbReference type="HAMAP" id="MF_01241">
    <property type="entry name" value="GlcN6P_deamin"/>
    <property type="match status" value="1"/>
</dbReference>
<keyword evidence="7" id="KW-1185">Reference proteome</keyword>
<dbReference type="GO" id="GO:0004342">
    <property type="term" value="F:glucosamine-6-phosphate deaminase activity"/>
    <property type="evidence" value="ECO:0007669"/>
    <property type="project" value="UniProtKB-UniRule"/>
</dbReference>
<dbReference type="InterPro" id="IPR018321">
    <property type="entry name" value="Glucosamine6P_isomerase_CS"/>
</dbReference>
<dbReference type="CDD" id="cd01399">
    <property type="entry name" value="GlcN6P_deaminase"/>
    <property type="match status" value="1"/>
</dbReference>
<evidence type="ECO:0000256" key="2">
    <source>
        <dbReference type="ARBA" id="ARBA00022801"/>
    </source>
</evidence>
<dbReference type="OrthoDB" id="9791139at2"/>
<feature type="active site" description="Proton acceptor; for enolization step" evidence="4">
    <location>
        <position position="67"/>
    </location>
</feature>
<dbReference type="PATRIC" id="fig|216938.3.peg.158"/>
<keyword evidence="3 4" id="KW-0119">Carbohydrate metabolism</keyword>
<dbReference type="GO" id="GO:0005737">
    <property type="term" value="C:cytoplasm"/>
    <property type="evidence" value="ECO:0007669"/>
    <property type="project" value="TreeGrafter"/>
</dbReference>
<dbReference type="GO" id="GO:0005975">
    <property type="term" value="P:carbohydrate metabolic process"/>
    <property type="evidence" value="ECO:0007669"/>
    <property type="project" value="InterPro"/>
</dbReference>
<dbReference type="Pfam" id="PF01182">
    <property type="entry name" value="Glucosamine_iso"/>
    <property type="match status" value="1"/>
</dbReference>
<dbReference type="EC" id="3.5.99.6" evidence="4"/>
<dbReference type="Gene3D" id="3.40.50.1360">
    <property type="match status" value="1"/>
</dbReference>
<dbReference type="PANTHER" id="PTHR11280">
    <property type="entry name" value="GLUCOSAMINE-6-PHOSPHATE ISOMERASE"/>
    <property type="match status" value="1"/>
</dbReference>
<protein>
    <recommendedName>
        <fullName evidence="4">Glucosamine-6-phosphate deaminase</fullName>
        <ecNumber evidence="4">3.5.99.6</ecNumber>
    </recommendedName>
    <alternativeName>
        <fullName evidence="4">GlcN6P deaminase</fullName>
        <shortName evidence="4">GNPDA</shortName>
    </alternativeName>
    <alternativeName>
        <fullName evidence="4">Glucosamine-6-phosphate isomerase</fullName>
    </alternativeName>
</protein>
<dbReference type="UniPathway" id="UPA00629">
    <property type="reaction ID" value="UER00684"/>
</dbReference>
<dbReference type="GO" id="GO:0006046">
    <property type="term" value="P:N-acetylglucosamine catabolic process"/>
    <property type="evidence" value="ECO:0007669"/>
    <property type="project" value="UniProtKB-UniRule"/>
</dbReference>
<dbReference type="EMBL" id="CP017015">
    <property type="protein sequence ID" value="AOG60113.1"/>
    <property type="molecule type" value="Genomic_DNA"/>
</dbReference>
<evidence type="ECO:0000313" key="6">
    <source>
        <dbReference type="EMBL" id="AOG60113.1"/>
    </source>
</evidence>
<dbReference type="RefSeq" id="WP_069115890.1">
    <property type="nucleotide sequence ID" value="NZ_CP017015.1"/>
</dbReference>
<keyword evidence="2 4" id="KW-0378">Hydrolase</keyword>